<dbReference type="InterPro" id="IPR041698">
    <property type="entry name" value="Methyltransf_25"/>
</dbReference>
<keyword evidence="4" id="KW-1185">Reference proteome</keyword>
<evidence type="ECO:0000313" key="3">
    <source>
        <dbReference type="EMBL" id="GFM34492.1"/>
    </source>
</evidence>
<sequence length="287" mass="32053">MSRHPLMHILHTPAQNEHPTAADVWSGGYKIPWNDPAFSKRMLREHLTQDHDLASRKAESIAAQTAWIQQTFLAGTNAFILDLGCGPGLYAQHWLANGHCYHGIDFGPASIAYAQQTVTVPEASFVLGDILTTPYGGPYDMVTLLYGELNVFPPQSCRTILHSARNALKKKGRIILEVHTEKAVRHSGTISNWYKATSGLFSDTPHLCLMESRWHEHLRVARQTFHIIHLAQEGTTEVVETYHSTMQAWSIAEYQSLLTEAGFSDIRIEEAFPGSHEDLMLITAVNG</sequence>
<dbReference type="SUPFAM" id="SSF53335">
    <property type="entry name" value="S-adenosyl-L-methionine-dependent methyltransferases"/>
    <property type="match status" value="1"/>
</dbReference>
<dbReference type="InterPro" id="IPR029063">
    <property type="entry name" value="SAM-dependent_MTases_sf"/>
</dbReference>
<dbReference type="PANTHER" id="PTHR43861">
    <property type="entry name" value="TRANS-ACONITATE 2-METHYLTRANSFERASE-RELATED"/>
    <property type="match status" value="1"/>
</dbReference>
<reference evidence="3 4" key="1">
    <citation type="submission" date="2020-05" db="EMBL/GenBank/DDBJ databases">
        <title>Draft genome sequence of Desulfovibrio sp. strain HN2T.</title>
        <authorList>
            <person name="Ueno A."/>
            <person name="Tamazawa S."/>
            <person name="Tamamura S."/>
            <person name="Murakami T."/>
            <person name="Kiyama T."/>
            <person name="Inomata H."/>
            <person name="Amano Y."/>
            <person name="Miyakawa K."/>
            <person name="Tamaki H."/>
            <person name="Naganuma T."/>
            <person name="Kaneko K."/>
        </authorList>
    </citation>
    <scope>NUCLEOTIDE SEQUENCE [LARGE SCALE GENOMIC DNA]</scope>
    <source>
        <strain evidence="3 4">HN2</strain>
    </source>
</reference>
<proteinExistence type="predicted"/>
<protein>
    <recommendedName>
        <fullName evidence="2">Methyltransferase domain-containing protein</fullName>
    </recommendedName>
</protein>
<dbReference type="AlphaFoldDB" id="A0A7J0BMS3"/>
<comment type="caution">
    <text evidence="3">The sequence shown here is derived from an EMBL/GenBank/DDBJ whole genome shotgun (WGS) entry which is preliminary data.</text>
</comment>
<dbReference type="Proteomes" id="UP000503840">
    <property type="component" value="Unassembled WGS sequence"/>
</dbReference>
<dbReference type="GO" id="GO:0016740">
    <property type="term" value="F:transferase activity"/>
    <property type="evidence" value="ECO:0007669"/>
    <property type="project" value="UniProtKB-KW"/>
</dbReference>
<dbReference type="CDD" id="cd02440">
    <property type="entry name" value="AdoMet_MTases"/>
    <property type="match status" value="1"/>
</dbReference>
<gene>
    <name evidence="3" type="ORF">DSM101010T_28570</name>
</gene>
<dbReference type="RefSeq" id="WP_174406081.1">
    <property type="nucleotide sequence ID" value="NZ_BLVO01000013.1"/>
</dbReference>
<dbReference type="Pfam" id="PF13649">
    <property type="entry name" value="Methyltransf_25"/>
    <property type="match status" value="1"/>
</dbReference>
<keyword evidence="1" id="KW-0808">Transferase</keyword>
<organism evidence="3 4">
    <name type="scientific">Desulfovibrio subterraneus</name>
    <dbReference type="NCBI Taxonomy" id="2718620"/>
    <lineage>
        <taxon>Bacteria</taxon>
        <taxon>Pseudomonadati</taxon>
        <taxon>Thermodesulfobacteriota</taxon>
        <taxon>Desulfovibrionia</taxon>
        <taxon>Desulfovibrionales</taxon>
        <taxon>Desulfovibrionaceae</taxon>
        <taxon>Desulfovibrio</taxon>
    </lineage>
</organism>
<dbReference type="Gene3D" id="3.40.50.150">
    <property type="entry name" value="Vaccinia Virus protein VP39"/>
    <property type="match status" value="1"/>
</dbReference>
<dbReference type="Gene3D" id="2.20.25.110">
    <property type="entry name" value="S-adenosyl-L-methionine-dependent methyltransferases"/>
    <property type="match status" value="1"/>
</dbReference>
<name>A0A7J0BMS3_9BACT</name>
<feature type="domain" description="Methyltransferase" evidence="2">
    <location>
        <begin position="80"/>
        <end position="172"/>
    </location>
</feature>
<dbReference type="EMBL" id="BLVO01000013">
    <property type="protein sequence ID" value="GFM34492.1"/>
    <property type="molecule type" value="Genomic_DNA"/>
</dbReference>
<evidence type="ECO:0000313" key="4">
    <source>
        <dbReference type="Proteomes" id="UP000503840"/>
    </source>
</evidence>
<evidence type="ECO:0000256" key="1">
    <source>
        <dbReference type="ARBA" id="ARBA00022679"/>
    </source>
</evidence>
<accession>A0A7J0BMS3</accession>
<evidence type="ECO:0000259" key="2">
    <source>
        <dbReference type="Pfam" id="PF13649"/>
    </source>
</evidence>